<organism evidence="2 3">
    <name type="scientific">Opitutus terrae (strain DSM 11246 / JCM 15787 / PB90-1)</name>
    <dbReference type="NCBI Taxonomy" id="452637"/>
    <lineage>
        <taxon>Bacteria</taxon>
        <taxon>Pseudomonadati</taxon>
        <taxon>Verrucomicrobiota</taxon>
        <taxon>Opitutia</taxon>
        <taxon>Opitutales</taxon>
        <taxon>Opitutaceae</taxon>
        <taxon>Opitutus</taxon>
    </lineage>
</organism>
<gene>
    <name evidence="2" type="ordered locus">Oter_2183</name>
</gene>
<evidence type="ECO:0008006" key="4">
    <source>
        <dbReference type="Google" id="ProtNLM"/>
    </source>
</evidence>
<keyword evidence="1" id="KW-0732">Signal</keyword>
<feature type="signal peptide" evidence="1">
    <location>
        <begin position="1"/>
        <end position="26"/>
    </location>
</feature>
<evidence type="ECO:0000256" key="1">
    <source>
        <dbReference type="SAM" id="SignalP"/>
    </source>
</evidence>
<dbReference type="EMBL" id="CP001032">
    <property type="protein sequence ID" value="ACB75466.1"/>
    <property type="molecule type" value="Genomic_DNA"/>
</dbReference>
<dbReference type="AlphaFoldDB" id="B1ZNU6"/>
<dbReference type="HOGENOM" id="CLU_653522_0_0_0"/>
<reference evidence="2 3" key="1">
    <citation type="journal article" date="2011" name="J. Bacteriol.">
        <title>Genome sequence of the verrucomicrobium Opitutus terrae PB90-1, an abundant inhabitant of rice paddy soil ecosystems.</title>
        <authorList>
            <person name="van Passel M.W."/>
            <person name="Kant R."/>
            <person name="Palva A."/>
            <person name="Copeland A."/>
            <person name="Lucas S."/>
            <person name="Lapidus A."/>
            <person name="Glavina del Rio T."/>
            <person name="Pitluck S."/>
            <person name="Goltsman E."/>
            <person name="Clum A."/>
            <person name="Sun H."/>
            <person name="Schmutz J."/>
            <person name="Larimer F.W."/>
            <person name="Land M.L."/>
            <person name="Hauser L."/>
            <person name="Kyrpides N."/>
            <person name="Mikhailova N."/>
            <person name="Richardson P.P."/>
            <person name="Janssen P.H."/>
            <person name="de Vos W.M."/>
            <person name="Smidt H."/>
        </authorList>
    </citation>
    <scope>NUCLEOTIDE SEQUENCE [LARGE SCALE GENOMIC DNA]</scope>
    <source>
        <strain evidence="3">DSM 11246 / JCM 15787 / PB90-1</strain>
    </source>
</reference>
<dbReference type="KEGG" id="ote:Oter_2183"/>
<proteinExistence type="predicted"/>
<dbReference type="Proteomes" id="UP000007013">
    <property type="component" value="Chromosome"/>
</dbReference>
<feature type="chain" id="PRO_5002774380" description="CBM-cenC domain-containing protein" evidence="1">
    <location>
        <begin position="27"/>
        <end position="403"/>
    </location>
</feature>
<name>B1ZNU6_OPITP</name>
<sequence>MSVMTRISPFLFCALSLLALATTARAQFRDDFGGGKIEGWFTMAGDGEAKVALVPHDGFARMEVDATADRYGAWWTLIKRDITASLDLEKLKDPAYELRVEARVRSSHAPRRVNFMINTQRTTNFHEHLREYDIADTTEWHTISMTTRNFDAVPGDTVFVQFCVTDWGLEKYHVDIDYYRADVVRRDEAGPDLGEPLVYHPPVPELSTFAQHLAVTHDSMINPEFPEVNFNDWHVATVDGAARVLTVDGAEWAVLRWDFGALRGQKADGAGVLELTTCSLALGGGYIAAWGQDFGEEFGKLHVIEILGGDPAWDQGTVSYKNLMQGGSYADVFNPQMTVDLELAEQPGGVAHFTLPRPVMQRLLDGTTKGLLLRPLGALSATIFASEDASGRGPKLHFSTKRE</sequence>
<accession>B1ZNU6</accession>
<evidence type="ECO:0000313" key="3">
    <source>
        <dbReference type="Proteomes" id="UP000007013"/>
    </source>
</evidence>
<dbReference type="eggNOG" id="ENOG502Z7TK">
    <property type="taxonomic scope" value="Bacteria"/>
</dbReference>
<protein>
    <recommendedName>
        <fullName evidence="4">CBM-cenC domain-containing protein</fullName>
    </recommendedName>
</protein>
<evidence type="ECO:0000313" key="2">
    <source>
        <dbReference type="EMBL" id="ACB75466.1"/>
    </source>
</evidence>
<keyword evidence="3" id="KW-1185">Reference proteome</keyword>